<reference evidence="2 3" key="1">
    <citation type="submission" date="2019-05" db="EMBL/GenBank/DDBJ databases">
        <title>Genomes sequences of two Nocardia cyriacigeorgica environmental isolates, type strains Nocardia asteroides ATCC 19247 and Nocardia cyriacigeorgica DSM 44484.</title>
        <authorList>
            <person name="Vautrin F."/>
            <person name="Bergeron E."/>
            <person name="Dubost A."/>
            <person name="Abrouk D."/>
            <person name="Rodriguez Nava V."/>
            <person name="Pujic P."/>
        </authorList>
    </citation>
    <scope>NUCLEOTIDE SEQUENCE [LARGE SCALE GENOMIC DNA]</scope>
    <source>
        <strain evidence="2 3">EML 446</strain>
    </source>
</reference>
<feature type="region of interest" description="Disordered" evidence="1">
    <location>
        <begin position="159"/>
        <end position="202"/>
    </location>
</feature>
<evidence type="ECO:0000256" key="1">
    <source>
        <dbReference type="SAM" id="MobiDB-lite"/>
    </source>
</evidence>
<dbReference type="EMBL" id="VBUT01000014">
    <property type="protein sequence ID" value="TLF72915.1"/>
    <property type="molecule type" value="Genomic_DNA"/>
</dbReference>
<protein>
    <recommendedName>
        <fullName evidence="4">Scaffolding protein</fullName>
    </recommendedName>
</protein>
<evidence type="ECO:0008006" key="4">
    <source>
        <dbReference type="Google" id="ProtNLM"/>
    </source>
</evidence>
<evidence type="ECO:0000313" key="3">
    <source>
        <dbReference type="Proteomes" id="UP000306378"/>
    </source>
</evidence>
<comment type="caution">
    <text evidence="2">The sequence shown here is derived from an EMBL/GenBank/DDBJ whole genome shotgun (WGS) entry which is preliminary data.</text>
</comment>
<gene>
    <name evidence="2" type="ORF">FEK34_28240</name>
</gene>
<dbReference type="AlphaFoldDB" id="A0A5R8NB24"/>
<name>A0A5R8NB24_9NOCA</name>
<organism evidence="2 3">
    <name type="scientific">Nocardia cyriacigeorgica</name>
    <dbReference type="NCBI Taxonomy" id="135487"/>
    <lineage>
        <taxon>Bacteria</taxon>
        <taxon>Bacillati</taxon>
        <taxon>Actinomycetota</taxon>
        <taxon>Actinomycetes</taxon>
        <taxon>Mycobacteriales</taxon>
        <taxon>Nocardiaceae</taxon>
        <taxon>Nocardia</taxon>
    </lineage>
</organism>
<dbReference type="RefSeq" id="WP_138452814.1">
    <property type="nucleotide sequence ID" value="NZ_VBUT01000014.1"/>
</dbReference>
<evidence type="ECO:0000313" key="2">
    <source>
        <dbReference type="EMBL" id="TLF72915.1"/>
    </source>
</evidence>
<dbReference type="Proteomes" id="UP000306378">
    <property type="component" value="Unassembled WGS sequence"/>
</dbReference>
<proteinExistence type="predicted"/>
<sequence length="202" mass="21057">MNTLLPVHPVFGRALGVRRNGSPIWPIRGASTEGDPPNPAPTGTPPPPPTPAEPEPSGPDELGDGGKKALETERAARKAAEKARREAEAKVQAFEDAQKSEAQRTQERIEQLEKTAAKALRYEAAEKSGLPLSLAGRLSGATLDELIADAAELKQLLGAAAPAEPAAPPTPKPDPRQGGGQADAGGSMDSGRAAYQARKNRN</sequence>
<feature type="compositionally biased region" description="Pro residues" evidence="1">
    <location>
        <begin position="36"/>
        <end position="57"/>
    </location>
</feature>
<accession>A0A5R8NB24</accession>
<feature type="region of interest" description="Disordered" evidence="1">
    <location>
        <begin position="18"/>
        <end position="109"/>
    </location>
</feature>
<feature type="compositionally biased region" description="Basic and acidic residues" evidence="1">
    <location>
        <begin position="64"/>
        <end position="89"/>
    </location>
</feature>
<feature type="compositionally biased region" description="Basic and acidic residues" evidence="1">
    <location>
        <begin position="96"/>
        <end position="109"/>
    </location>
</feature>